<sequence>VPKTPRRPTANELNGSYLAQQRPKASSESLRPIVPPPLCRSDPTPRNIYQYTSDRCSSETCLRSTCPGAQLPCMHYTDCPCSHRCSSALQKPVSHCCLHPTVPDGAGRIPPDTSQVRPPEDCSFSRFSTRSGTCTGERARMKDSAAGKAISEQRKQELLLQKLEVEIEKERLQQLLAQQEVKLLEKQQQLQQTRLEAERSRPHVETQNTAMAVMSTPLPGAVPSMNGSRFR</sequence>
<keyword evidence="4" id="KW-1185">Reference proteome</keyword>
<accession>A0ABN9MIW9</accession>
<dbReference type="Proteomes" id="UP001176940">
    <property type="component" value="Unassembled WGS sequence"/>
</dbReference>
<organism evidence="3 4">
    <name type="scientific">Ranitomeya imitator</name>
    <name type="common">mimic poison frog</name>
    <dbReference type="NCBI Taxonomy" id="111125"/>
    <lineage>
        <taxon>Eukaryota</taxon>
        <taxon>Metazoa</taxon>
        <taxon>Chordata</taxon>
        <taxon>Craniata</taxon>
        <taxon>Vertebrata</taxon>
        <taxon>Euteleostomi</taxon>
        <taxon>Amphibia</taxon>
        <taxon>Batrachia</taxon>
        <taxon>Anura</taxon>
        <taxon>Neobatrachia</taxon>
        <taxon>Hyloidea</taxon>
        <taxon>Dendrobatidae</taxon>
        <taxon>Dendrobatinae</taxon>
        <taxon>Ranitomeya</taxon>
    </lineage>
</organism>
<evidence type="ECO:0000313" key="4">
    <source>
        <dbReference type="Proteomes" id="UP001176940"/>
    </source>
</evidence>
<protein>
    <submittedName>
        <fullName evidence="3">Uncharacterized protein</fullName>
    </submittedName>
</protein>
<keyword evidence="1" id="KW-0175">Coiled coil</keyword>
<feature type="non-terminal residue" evidence="3">
    <location>
        <position position="1"/>
    </location>
</feature>
<reference evidence="3" key="1">
    <citation type="submission" date="2023-07" db="EMBL/GenBank/DDBJ databases">
        <authorList>
            <person name="Stuckert A."/>
        </authorList>
    </citation>
    <scope>NUCLEOTIDE SEQUENCE</scope>
</reference>
<feature type="coiled-coil region" evidence="1">
    <location>
        <begin position="153"/>
        <end position="196"/>
    </location>
</feature>
<dbReference type="PANTHER" id="PTHR28375:SF1">
    <property type="entry name" value="PROTEIN HINDERIN"/>
    <property type="match status" value="1"/>
</dbReference>
<dbReference type="InterPro" id="IPR032736">
    <property type="entry name" value="Hinderin"/>
</dbReference>
<dbReference type="Pfam" id="PF15369">
    <property type="entry name" value="KIAA1328"/>
    <property type="match status" value="1"/>
</dbReference>
<proteinExistence type="predicted"/>
<name>A0ABN9MIW9_9NEOB</name>
<comment type="caution">
    <text evidence="3">The sequence shown here is derived from an EMBL/GenBank/DDBJ whole genome shotgun (WGS) entry which is preliminary data.</text>
</comment>
<evidence type="ECO:0000313" key="3">
    <source>
        <dbReference type="EMBL" id="CAJ0965313.1"/>
    </source>
</evidence>
<evidence type="ECO:0000256" key="2">
    <source>
        <dbReference type="SAM" id="MobiDB-lite"/>
    </source>
</evidence>
<gene>
    <name evidence="3" type="ORF">RIMI_LOCUS20140953</name>
</gene>
<feature type="region of interest" description="Disordered" evidence="2">
    <location>
        <begin position="1"/>
        <end position="37"/>
    </location>
</feature>
<evidence type="ECO:0000256" key="1">
    <source>
        <dbReference type="SAM" id="Coils"/>
    </source>
</evidence>
<dbReference type="EMBL" id="CAUEEQ010066399">
    <property type="protein sequence ID" value="CAJ0965313.1"/>
    <property type="molecule type" value="Genomic_DNA"/>
</dbReference>
<feature type="compositionally biased region" description="Polar residues" evidence="2">
    <location>
        <begin position="11"/>
        <end position="29"/>
    </location>
</feature>
<dbReference type="PANTHER" id="PTHR28375">
    <property type="entry name" value="PROTEIN HINDERIN"/>
    <property type="match status" value="1"/>
</dbReference>